<keyword evidence="1" id="KW-0479">Metal-binding</keyword>
<dbReference type="InterPro" id="IPR001841">
    <property type="entry name" value="Znf_RING"/>
</dbReference>
<dbReference type="EMBL" id="HBGV01002512">
    <property type="protein sequence ID" value="CAD9472119.1"/>
    <property type="molecule type" value="Transcribed_RNA"/>
</dbReference>
<dbReference type="PROSITE" id="PS00518">
    <property type="entry name" value="ZF_RING_1"/>
    <property type="match status" value="1"/>
</dbReference>
<evidence type="ECO:0000256" key="4">
    <source>
        <dbReference type="PROSITE-ProRule" id="PRU00175"/>
    </source>
</evidence>
<dbReference type="AlphaFoldDB" id="A0A7S2E3Q0"/>
<dbReference type="GO" id="GO:0008270">
    <property type="term" value="F:zinc ion binding"/>
    <property type="evidence" value="ECO:0007669"/>
    <property type="project" value="UniProtKB-KW"/>
</dbReference>
<organism evidence="7">
    <name type="scientific">Helicotheca tamesis</name>
    <dbReference type="NCBI Taxonomy" id="374047"/>
    <lineage>
        <taxon>Eukaryota</taxon>
        <taxon>Sar</taxon>
        <taxon>Stramenopiles</taxon>
        <taxon>Ochrophyta</taxon>
        <taxon>Bacillariophyta</taxon>
        <taxon>Mediophyceae</taxon>
        <taxon>Lithodesmiophycidae</taxon>
        <taxon>Lithodesmiales</taxon>
        <taxon>Lithodesmiaceae</taxon>
        <taxon>Helicotheca</taxon>
    </lineage>
</organism>
<dbReference type="InterPro" id="IPR017907">
    <property type="entry name" value="Znf_RING_CS"/>
</dbReference>
<dbReference type="InterPro" id="IPR013083">
    <property type="entry name" value="Znf_RING/FYVE/PHD"/>
</dbReference>
<protein>
    <recommendedName>
        <fullName evidence="6">RING-type domain-containing protein</fullName>
    </recommendedName>
</protein>
<keyword evidence="2 4" id="KW-0863">Zinc-finger</keyword>
<proteinExistence type="predicted"/>
<feature type="domain" description="RING-type" evidence="6">
    <location>
        <begin position="82"/>
        <end position="128"/>
    </location>
</feature>
<reference evidence="7" key="1">
    <citation type="submission" date="2021-01" db="EMBL/GenBank/DDBJ databases">
        <authorList>
            <person name="Corre E."/>
            <person name="Pelletier E."/>
            <person name="Niang G."/>
            <person name="Scheremetjew M."/>
            <person name="Finn R."/>
            <person name="Kale V."/>
            <person name="Holt S."/>
            <person name="Cochrane G."/>
            <person name="Meng A."/>
            <person name="Brown T."/>
            <person name="Cohen L."/>
        </authorList>
    </citation>
    <scope>NUCLEOTIDE SEQUENCE</scope>
    <source>
        <strain evidence="7">CCMP826</strain>
    </source>
</reference>
<evidence type="ECO:0000256" key="1">
    <source>
        <dbReference type="ARBA" id="ARBA00022723"/>
    </source>
</evidence>
<keyword evidence="3" id="KW-0862">Zinc</keyword>
<dbReference type="SMART" id="SM00184">
    <property type="entry name" value="RING"/>
    <property type="match status" value="1"/>
</dbReference>
<feature type="region of interest" description="Disordered" evidence="5">
    <location>
        <begin position="150"/>
        <end position="175"/>
    </location>
</feature>
<evidence type="ECO:0000256" key="3">
    <source>
        <dbReference type="ARBA" id="ARBA00022833"/>
    </source>
</evidence>
<dbReference type="PROSITE" id="PS51257">
    <property type="entry name" value="PROKAR_LIPOPROTEIN"/>
    <property type="match status" value="1"/>
</dbReference>
<gene>
    <name evidence="7" type="ORF">HTAM1171_LOCUS1540</name>
</gene>
<evidence type="ECO:0000313" key="7">
    <source>
        <dbReference type="EMBL" id="CAD9472119.1"/>
    </source>
</evidence>
<sequence length="208" mass="23673">MCLKPARNGSNMHISFACIEEPKYLLNHCNGLMWYFKEPANAEYYFSNDSSWSLEPVETPETRVQRMPTMRREVSENSTGACPICFEPWGDEALKVVTECDHTICITCIVNICALRPPLTEGNCAQCRATVRLDNLNRVIDVDRVDQFSEGDIKTSDPSLEGNEHDSEEPAAVSEVSQVFTSNYQEILDSWEAGDWEESIRERSDRSY</sequence>
<dbReference type="PROSITE" id="PS50089">
    <property type="entry name" value="ZF_RING_2"/>
    <property type="match status" value="1"/>
</dbReference>
<evidence type="ECO:0000256" key="5">
    <source>
        <dbReference type="SAM" id="MobiDB-lite"/>
    </source>
</evidence>
<evidence type="ECO:0000256" key="2">
    <source>
        <dbReference type="ARBA" id="ARBA00022771"/>
    </source>
</evidence>
<evidence type="ECO:0000259" key="6">
    <source>
        <dbReference type="PROSITE" id="PS50089"/>
    </source>
</evidence>
<dbReference type="Gene3D" id="3.30.40.10">
    <property type="entry name" value="Zinc/RING finger domain, C3HC4 (zinc finger)"/>
    <property type="match status" value="1"/>
</dbReference>
<accession>A0A7S2E3Q0</accession>
<dbReference type="SUPFAM" id="SSF57850">
    <property type="entry name" value="RING/U-box"/>
    <property type="match status" value="1"/>
</dbReference>
<name>A0A7S2E3Q0_9STRA</name>